<proteinExistence type="predicted"/>
<name>A0A2K8U9Y3_9GAMM</name>
<dbReference type="EMBL" id="CP020370">
    <property type="protein sequence ID" value="AUB82347.1"/>
    <property type="molecule type" value="Genomic_DNA"/>
</dbReference>
<dbReference type="RefSeq" id="WP_216644552.1">
    <property type="nucleotide sequence ID" value="NZ_CP020370.1"/>
</dbReference>
<dbReference type="KEGG" id="tsy:THSYN_16260"/>
<sequence length="121" mass="14386">MVTAAHLLTRETRGDTERRYAAKWRLARLLYERDWDRQWIIDLFAVIDWMRRLPPELENKLWQELTILECNKTMPYVTSVERIGYQRGRMFNLTQKGAEKPMQEACCREGPAVGSVLGWVR</sequence>
<dbReference type="Proteomes" id="UP000232638">
    <property type="component" value="Chromosome"/>
</dbReference>
<dbReference type="AlphaFoldDB" id="A0A2K8U9Y3"/>
<evidence type="ECO:0000313" key="2">
    <source>
        <dbReference type="Proteomes" id="UP000232638"/>
    </source>
</evidence>
<protein>
    <submittedName>
        <fullName evidence="1">Uncharacterized protein</fullName>
    </submittedName>
</protein>
<gene>
    <name evidence="1" type="ORF">THSYN_16260</name>
</gene>
<keyword evidence="2" id="KW-1185">Reference proteome</keyword>
<evidence type="ECO:0000313" key="1">
    <source>
        <dbReference type="EMBL" id="AUB82347.1"/>
    </source>
</evidence>
<organism evidence="1 2">
    <name type="scientific">Candidatus Thiodictyon syntrophicum</name>
    <dbReference type="NCBI Taxonomy" id="1166950"/>
    <lineage>
        <taxon>Bacteria</taxon>
        <taxon>Pseudomonadati</taxon>
        <taxon>Pseudomonadota</taxon>
        <taxon>Gammaproteobacteria</taxon>
        <taxon>Chromatiales</taxon>
        <taxon>Chromatiaceae</taxon>
        <taxon>Thiodictyon</taxon>
    </lineage>
</organism>
<accession>A0A2K8U9Y3</accession>
<reference evidence="1 2" key="1">
    <citation type="submission" date="2017-03" db="EMBL/GenBank/DDBJ databases">
        <title>Complete genome sequence of Candidatus 'Thiodictyon syntrophicum' sp. nov. strain Cad16T, a photolithoautotroph purple sulfur bacterium isolated from an alpine meromictic lake.</title>
        <authorList>
            <person name="Luedin S.M."/>
            <person name="Pothier J.F."/>
            <person name="Danza F."/>
            <person name="Storelli N."/>
            <person name="Wittwer M."/>
            <person name="Tonolla M."/>
        </authorList>
    </citation>
    <scope>NUCLEOTIDE SEQUENCE [LARGE SCALE GENOMIC DNA]</scope>
    <source>
        <strain evidence="1 2">Cad16T</strain>
    </source>
</reference>